<accession>A0A1C3RHF7</accession>
<dbReference type="RefSeq" id="WP_069188783.1">
    <property type="nucleotide sequence ID" value="NZ_FLYE01000023.1"/>
</dbReference>
<dbReference type="AlphaFoldDB" id="A0A1C3RHF7"/>
<evidence type="ECO:0000313" key="3">
    <source>
        <dbReference type="Proteomes" id="UP000231658"/>
    </source>
</evidence>
<feature type="chain" id="PRO_5008680764" description="PepSY domain-containing protein" evidence="1">
    <location>
        <begin position="24"/>
        <end position="117"/>
    </location>
</feature>
<sequence>MKFLKSLALVLALSVISISPVLAHSSGHGPQQVSKGQVIAKATTDLSDMIDNGKKVDGQVLDASWNKATEKDIYKKNVRYFVVSIKHPEIGKNIFIFLNRNGKLAGVNFSGEFDDIQ</sequence>
<evidence type="ECO:0000256" key="1">
    <source>
        <dbReference type="SAM" id="SignalP"/>
    </source>
</evidence>
<name>A0A1C3RHF7_9PROT</name>
<dbReference type="Pfam" id="PF20098">
    <property type="entry name" value="DUF6488"/>
    <property type="match status" value="1"/>
</dbReference>
<proteinExistence type="predicted"/>
<reference evidence="2 3" key="1">
    <citation type="submission" date="2016-07" db="EMBL/GenBank/DDBJ databases">
        <authorList>
            <person name="Lefevre C.T."/>
        </authorList>
    </citation>
    <scope>NUCLEOTIDE SEQUENCE [LARGE SCALE GENOMIC DNA]</scope>
    <source>
        <strain evidence="2">PR1</strain>
    </source>
</reference>
<keyword evidence="1" id="KW-0732">Signal</keyword>
<organism evidence="2 3">
    <name type="scientific">Candidatus Terasakiella magnetica</name>
    <dbReference type="NCBI Taxonomy" id="1867952"/>
    <lineage>
        <taxon>Bacteria</taxon>
        <taxon>Pseudomonadati</taxon>
        <taxon>Pseudomonadota</taxon>
        <taxon>Alphaproteobacteria</taxon>
        <taxon>Rhodospirillales</taxon>
        <taxon>Terasakiellaceae</taxon>
        <taxon>Terasakiella</taxon>
    </lineage>
</organism>
<dbReference type="STRING" id="1867952.MTBPR1_30071"/>
<feature type="signal peptide" evidence="1">
    <location>
        <begin position="1"/>
        <end position="23"/>
    </location>
</feature>
<evidence type="ECO:0008006" key="4">
    <source>
        <dbReference type="Google" id="ProtNLM"/>
    </source>
</evidence>
<dbReference type="Proteomes" id="UP000231658">
    <property type="component" value="Unassembled WGS sequence"/>
</dbReference>
<protein>
    <recommendedName>
        <fullName evidence="4">PepSY domain-containing protein</fullName>
    </recommendedName>
</protein>
<keyword evidence="3" id="KW-1185">Reference proteome</keyword>
<evidence type="ECO:0000313" key="2">
    <source>
        <dbReference type="EMBL" id="SCA56701.1"/>
    </source>
</evidence>
<dbReference type="EMBL" id="FLYE01000023">
    <property type="protein sequence ID" value="SCA56701.1"/>
    <property type="molecule type" value="Genomic_DNA"/>
</dbReference>
<dbReference type="InterPro" id="IPR045503">
    <property type="entry name" value="DUF6488"/>
</dbReference>
<gene>
    <name evidence="2" type="ORF">MTBPR1_30071</name>
</gene>